<dbReference type="EMBL" id="MVGC01000154">
    <property type="protein sequence ID" value="RJE22725.1"/>
    <property type="molecule type" value="Genomic_DNA"/>
</dbReference>
<dbReference type="STRING" id="2070753.A0A3A2ZXJ8"/>
<dbReference type="OrthoDB" id="4156714at2759"/>
<evidence type="ECO:0000313" key="3">
    <source>
        <dbReference type="EMBL" id="RJE22725.1"/>
    </source>
</evidence>
<dbReference type="Proteomes" id="UP000266188">
    <property type="component" value="Unassembled WGS sequence"/>
</dbReference>
<feature type="region of interest" description="Disordered" evidence="2">
    <location>
        <begin position="1"/>
        <end position="31"/>
    </location>
</feature>
<proteinExistence type="predicted"/>
<evidence type="ECO:0000256" key="2">
    <source>
        <dbReference type="SAM" id="MobiDB-lite"/>
    </source>
</evidence>
<gene>
    <name evidence="3" type="ORF">PHISCL_04941</name>
</gene>
<reference evidence="4" key="1">
    <citation type="submission" date="2017-02" db="EMBL/GenBank/DDBJ databases">
        <authorList>
            <person name="Tafer H."/>
            <person name="Lopandic K."/>
        </authorList>
    </citation>
    <scope>NUCLEOTIDE SEQUENCE [LARGE SCALE GENOMIC DNA]</scope>
    <source>
        <strain evidence="4">CBS 366.77</strain>
    </source>
</reference>
<accession>A0A3A2ZXJ8</accession>
<organism evidence="3 4">
    <name type="scientific">Aspergillus sclerotialis</name>
    <dbReference type="NCBI Taxonomy" id="2070753"/>
    <lineage>
        <taxon>Eukaryota</taxon>
        <taxon>Fungi</taxon>
        <taxon>Dikarya</taxon>
        <taxon>Ascomycota</taxon>
        <taxon>Pezizomycotina</taxon>
        <taxon>Eurotiomycetes</taxon>
        <taxon>Eurotiomycetidae</taxon>
        <taxon>Eurotiales</taxon>
        <taxon>Aspergillaceae</taxon>
        <taxon>Aspergillus</taxon>
        <taxon>Aspergillus subgen. Polypaecilum</taxon>
    </lineage>
</organism>
<keyword evidence="4" id="KW-1185">Reference proteome</keyword>
<evidence type="ECO:0000313" key="4">
    <source>
        <dbReference type="Proteomes" id="UP000266188"/>
    </source>
</evidence>
<sequence length="429" mass="49604">MEMQGRDIASGRSHSGGHERHSPVTEGPRSMSWYDRIGWRDTSQHANHRRAQTDISRCEDEIDELRDVNRKLRARVGQLKDENDHLRFDVVELNTSLKTCKKDNRQMQDKVNNLEQEVRNFQQKAFEGMKDGKWTPQQDSSIRESLDNLQQEIKRWAKDHAVKSFDHLKGLQATERIAFIEAISSIARIVDNKDLHPRLLGHGMDGKVIPLLVTGLLSHQVYSRVVEEPFYFLDTEETVQPGKEQRLPSQILNGIYKEVCEIDEKGAHLWRSQLIRLFNFGAKMANSDNQAIAIVRVKERISRKCAALAIQFRGGPVKHLLKENSEQQQVKLVSIFQQAGEIAGRLWTQRTYLRCLYFCDFSQQPFRVGSKIMEPHPSHSQDDEHDRRLDNLPVMMIVRPALLAYGNDDGERFDQWRVWGKAVVHLGNI</sequence>
<feature type="coiled-coil region" evidence="1">
    <location>
        <begin position="48"/>
        <end position="124"/>
    </location>
</feature>
<protein>
    <submittedName>
        <fullName evidence="3">Uncharacterized protein</fullName>
    </submittedName>
</protein>
<dbReference type="AlphaFoldDB" id="A0A3A2ZXJ8"/>
<name>A0A3A2ZXJ8_9EURO</name>
<keyword evidence="1" id="KW-0175">Coiled coil</keyword>
<comment type="caution">
    <text evidence="3">The sequence shown here is derived from an EMBL/GenBank/DDBJ whole genome shotgun (WGS) entry which is preliminary data.</text>
</comment>
<dbReference type="Gene3D" id="1.10.287.1490">
    <property type="match status" value="1"/>
</dbReference>
<evidence type="ECO:0000256" key="1">
    <source>
        <dbReference type="SAM" id="Coils"/>
    </source>
</evidence>